<evidence type="ECO:0000313" key="2">
    <source>
        <dbReference type="Proteomes" id="UP001515683"/>
    </source>
</evidence>
<gene>
    <name evidence="1" type="ORF">F3J40_16020</name>
</gene>
<keyword evidence="2" id="KW-1185">Reference proteome</keyword>
<dbReference type="RefSeq" id="WP_167016158.1">
    <property type="nucleotide sequence ID" value="NZ_VWXF01000006.1"/>
</dbReference>
<name>A0ABX0RFQ6_9GAMM</name>
<comment type="caution">
    <text evidence="1">The sequence shown here is derived from an EMBL/GenBank/DDBJ whole genome shotgun (WGS) entry which is preliminary data.</text>
</comment>
<dbReference type="EMBL" id="VWXF01000006">
    <property type="protein sequence ID" value="NIF23096.1"/>
    <property type="molecule type" value="Genomic_DNA"/>
</dbReference>
<accession>A0ABX0RFQ6</accession>
<organism evidence="1 2">
    <name type="scientific">Candidatus Pantoea multigeneris</name>
    <dbReference type="NCBI Taxonomy" id="2608357"/>
    <lineage>
        <taxon>Bacteria</taxon>
        <taxon>Pseudomonadati</taxon>
        <taxon>Pseudomonadota</taxon>
        <taxon>Gammaproteobacteria</taxon>
        <taxon>Enterobacterales</taxon>
        <taxon>Erwiniaceae</taxon>
        <taxon>Pantoea</taxon>
    </lineage>
</organism>
<protein>
    <submittedName>
        <fullName evidence="1">Uncharacterized protein</fullName>
    </submittedName>
</protein>
<reference evidence="1 2" key="1">
    <citation type="journal article" date="2019" name="bioRxiv">
        <title>Bacteria contribute to plant secondary compound degradation in a generalist herbivore system.</title>
        <authorList>
            <person name="Francoeur C.B."/>
            <person name="Khadempour L."/>
            <person name="Moreira-Soto R.D."/>
            <person name="Gotting K."/>
            <person name="Book A.J."/>
            <person name="Pinto-Tomas A.A."/>
            <person name="Keefover-Ring K."/>
            <person name="Currie C.R."/>
        </authorList>
    </citation>
    <scope>NUCLEOTIDE SEQUENCE [LARGE SCALE GENOMIC DNA]</scope>
    <source>
        <strain evidence="1">Acro-835</strain>
    </source>
</reference>
<proteinExistence type="predicted"/>
<dbReference type="Proteomes" id="UP001515683">
    <property type="component" value="Unassembled WGS sequence"/>
</dbReference>
<evidence type="ECO:0000313" key="1">
    <source>
        <dbReference type="EMBL" id="NIF23096.1"/>
    </source>
</evidence>
<sequence length="153" mass="17739">MNTDQYKKELLYRKANGKRLAEDYVYKVVSLFTVDENSLVFMGLKETDEVLSSSCGAKVKEEKIKVLQHELGDFLKELKNDDSSYYVFIDEDWKYCGSFIISSLCLLNENFSFGKKIINDILFISTDFKKSISLDYYELNGDFFIDITTSISM</sequence>